<accession>A0A5C6D0B8</accession>
<dbReference type="InterPro" id="IPR052340">
    <property type="entry name" value="RNase_Y/CdgJ"/>
</dbReference>
<dbReference type="SUPFAM" id="SSF109604">
    <property type="entry name" value="HD-domain/PDEase-like"/>
    <property type="match status" value="1"/>
</dbReference>
<feature type="domain" description="HDOD" evidence="1">
    <location>
        <begin position="28"/>
        <end position="222"/>
    </location>
</feature>
<dbReference type="PANTHER" id="PTHR33525:SF4">
    <property type="entry name" value="CYCLIC DI-GMP PHOSPHODIESTERASE CDGJ"/>
    <property type="match status" value="1"/>
</dbReference>
<dbReference type="RefSeq" id="WP_197530376.1">
    <property type="nucleotide sequence ID" value="NZ_SJPS01000001.1"/>
</dbReference>
<dbReference type="Gene3D" id="3.30.70.270">
    <property type="match status" value="1"/>
</dbReference>
<sequence>MPQCISSLPPSEPDTATMERFVLHAKSLYSLPVVAAEVLELTASSEVDTVALNACIERDPALTVRLLRVVNSSLFGLSHPVSDLNQAITMLGIKPLKLLVLGFSLPESLFANLAREQLESYWSTTLIRAVSAREISEHWFQRSGDEAFLAGLLQDIGILALIGQFRDKYTHLMSRAIEKQVDLTQIETETLGFDHLALSAALLDHWNMPTQLGRSITNIRKGQIHASGETSTDHLTRVLQLASLLGELVGRHRLSVLPELLELGGAYCELDKSQLTKLVAELQPKVELLAEVLSLELPESREYTEILVAAHGQISALVDEDEESLNEFALCENDVNSQVRKEANRLKIAVNAFLRSAPAKVSSLVLKVEVESPEESENHSTGELPFELFSFDRTFEQRLVVALGKCRSQRQALSVVMLEVSTDNQEGESNESLLSRLMDTACRVEFCSPLEVEVSSPTRRVLVLGECDRQEAVHMARGAIQSIEATFQRHKDRREETRIRVSGGVASVFMPSKNFEPSRLLQTADRCLAGARTCGTSSVKSLEIY</sequence>
<evidence type="ECO:0000313" key="3">
    <source>
        <dbReference type="Proteomes" id="UP000318437"/>
    </source>
</evidence>
<dbReference type="PANTHER" id="PTHR33525">
    <property type="match status" value="1"/>
</dbReference>
<organism evidence="2 3">
    <name type="scientific">Bythopirellula polymerisocia</name>
    <dbReference type="NCBI Taxonomy" id="2528003"/>
    <lineage>
        <taxon>Bacteria</taxon>
        <taxon>Pseudomonadati</taxon>
        <taxon>Planctomycetota</taxon>
        <taxon>Planctomycetia</taxon>
        <taxon>Pirellulales</taxon>
        <taxon>Lacipirellulaceae</taxon>
        <taxon>Bythopirellula</taxon>
    </lineage>
</organism>
<reference evidence="2 3" key="1">
    <citation type="submission" date="2019-02" db="EMBL/GenBank/DDBJ databases">
        <title>Deep-cultivation of Planctomycetes and their phenomic and genomic characterization uncovers novel biology.</title>
        <authorList>
            <person name="Wiegand S."/>
            <person name="Jogler M."/>
            <person name="Boedeker C."/>
            <person name="Pinto D."/>
            <person name="Vollmers J."/>
            <person name="Rivas-Marin E."/>
            <person name="Kohn T."/>
            <person name="Peeters S.H."/>
            <person name="Heuer A."/>
            <person name="Rast P."/>
            <person name="Oberbeckmann S."/>
            <person name="Bunk B."/>
            <person name="Jeske O."/>
            <person name="Meyerdierks A."/>
            <person name="Storesund J.E."/>
            <person name="Kallscheuer N."/>
            <person name="Luecker S."/>
            <person name="Lage O.M."/>
            <person name="Pohl T."/>
            <person name="Merkel B.J."/>
            <person name="Hornburger P."/>
            <person name="Mueller R.-W."/>
            <person name="Bruemmer F."/>
            <person name="Labrenz M."/>
            <person name="Spormann A.M."/>
            <person name="Op Den Camp H."/>
            <person name="Overmann J."/>
            <person name="Amann R."/>
            <person name="Jetten M.S.M."/>
            <person name="Mascher T."/>
            <person name="Medema M.H."/>
            <person name="Devos D.P."/>
            <person name="Kaster A.-K."/>
            <person name="Ovreas L."/>
            <person name="Rohde M."/>
            <person name="Galperin M.Y."/>
            <person name="Jogler C."/>
        </authorList>
    </citation>
    <scope>NUCLEOTIDE SEQUENCE [LARGE SCALE GENOMIC DNA]</scope>
    <source>
        <strain evidence="2 3">Pla144</strain>
    </source>
</reference>
<dbReference type="Gene3D" id="1.10.3210.10">
    <property type="entry name" value="Hypothetical protein af1432"/>
    <property type="match status" value="1"/>
</dbReference>
<dbReference type="InterPro" id="IPR043128">
    <property type="entry name" value="Rev_trsase/Diguanyl_cyclase"/>
</dbReference>
<name>A0A5C6D0B8_9BACT</name>
<proteinExistence type="predicted"/>
<keyword evidence="3" id="KW-1185">Reference proteome</keyword>
<evidence type="ECO:0000313" key="2">
    <source>
        <dbReference type="EMBL" id="TWU30158.1"/>
    </source>
</evidence>
<dbReference type="PROSITE" id="PS51833">
    <property type="entry name" value="HDOD"/>
    <property type="match status" value="1"/>
</dbReference>
<dbReference type="Pfam" id="PF08668">
    <property type="entry name" value="HDOD"/>
    <property type="match status" value="1"/>
</dbReference>
<dbReference type="EMBL" id="SJPS01000001">
    <property type="protein sequence ID" value="TWU30158.1"/>
    <property type="molecule type" value="Genomic_DNA"/>
</dbReference>
<comment type="caution">
    <text evidence="2">The sequence shown here is derived from an EMBL/GenBank/DDBJ whole genome shotgun (WGS) entry which is preliminary data.</text>
</comment>
<protein>
    <submittedName>
        <fullName evidence="2">HDOD domain protein</fullName>
    </submittedName>
</protein>
<dbReference type="Proteomes" id="UP000318437">
    <property type="component" value="Unassembled WGS sequence"/>
</dbReference>
<evidence type="ECO:0000259" key="1">
    <source>
        <dbReference type="PROSITE" id="PS51833"/>
    </source>
</evidence>
<dbReference type="AlphaFoldDB" id="A0A5C6D0B8"/>
<gene>
    <name evidence="2" type="ORF">Pla144_09440</name>
</gene>
<dbReference type="InterPro" id="IPR013976">
    <property type="entry name" value="HDOD"/>
</dbReference>